<keyword evidence="1" id="KW-0472">Membrane</keyword>
<organism evidence="2 3">
    <name type="scientific">Yeosuana aromativorans</name>
    <dbReference type="NCBI Taxonomy" id="288019"/>
    <lineage>
        <taxon>Bacteria</taxon>
        <taxon>Pseudomonadati</taxon>
        <taxon>Bacteroidota</taxon>
        <taxon>Flavobacteriia</taxon>
        <taxon>Flavobacteriales</taxon>
        <taxon>Flavobacteriaceae</taxon>
        <taxon>Yeosuana</taxon>
    </lineage>
</organism>
<dbReference type="EMBL" id="BMNR01000006">
    <property type="protein sequence ID" value="GGK31553.1"/>
    <property type="molecule type" value="Genomic_DNA"/>
</dbReference>
<protein>
    <recommendedName>
        <fullName evidence="4">DUF2975 domain-containing protein</fullName>
    </recommendedName>
</protein>
<dbReference type="Pfam" id="PF11188">
    <property type="entry name" value="DUF2975"/>
    <property type="match status" value="1"/>
</dbReference>
<keyword evidence="3" id="KW-1185">Reference proteome</keyword>
<dbReference type="AlphaFoldDB" id="A0A8J3BSS9"/>
<dbReference type="InterPro" id="IPR021354">
    <property type="entry name" value="DUF2975"/>
</dbReference>
<evidence type="ECO:0008006" key="4">
    <source>
        <dbReference type="Google" id="ProtNLM"/>
    </source>
</evidence>
<dbReference type="Proteomes" id="UP000612329">
    <property type="component" value="Unassembled WGS sequence"/>
</dbReference>
<gene>
    <name evidence="2" type="ORF">GCM10007962_27450</name>
</gene>
<sequence length="151" mass="17026">MIVALVAGFITIPLLLFTNQPYTMSLFGNQIDIGELSIGKSITVITLLGLVLYFYFRAIQVMRNTVKELVDGHYFSESVITNFKKMGTLFLICGIGFFVVNIILKLLLENRLSFGLDFSLFLFVITGLFFLFLSEVFKVAKDATEENNLTI</sequence>
<feature type="transmembrane region" description="Helical" evidence="1">
    <location>
        <begin position="89"/>
        <end position="108"/>
    </location>
</feature>
<reference evidence="2" key="1">
    <citation type="journal article" date="2014" name="Int. J. Syst. Evol. Microbiol.">
        <title>Complete genome sequence of Corynebacterium casei LMG S-19264T (=DSM 44701T), isolated from a smear-ripened cheese.</title>
        <authorList>
            <consortium name="US DOE Joint Genome Institute (JGI-PGF)"/>
            <person name="Walter F."/>
            <person name="Albersmeier A."/>
            <person name="Kalinowski J."/>
            <person name="Ruckert C."/>
        </authorList>
    </citation>
    <scope>NUCLEOTIDE SEQUENCE</scope>
    <source>
        <strain evidence="2">JCM 12862</strain>
    </source>
</reference>
<feature type="transmembrane region" description="Helical" evidence="1">
    <location>
        <begin position="114"/>
        <end position="133"/>
    </location>
</feature>
<feature type="transmembrane region" description="Helical" evidence="1">
    <location>
        <begin position="38"/>
        <end position="56"/>
    </location>
</feature>
<evidence type="ECO:0000256" key="1">
    <source>
        <dbReference type="SAM" id="Phobius"/>
    </source>
</evidence>
<proteinExistence type="predicted"/>
<keyword evidence="1" id="KW-1133">Transmembrane helix</keyword>
<name>A0A8J3BSS9_9FLAO</name>
<evidence type="ECO:0000313" key="2">
    <source>
        <dbReference type="EMBL" id="GGK31553.1"/>
    </source>
</evidence>
<evidence type="ECO:0000313" key="3">
    <source>
        <dbReference type="Proteomes" id="UP000612329"/>
    </source>
</evidence>
<keyword evidence="1" id="KW-0812">Transmembrane</keyword>
<accession>A0A8J3BSS9</accession>
<comment type="caution">
    <text evidence="2">The sequence shown here is derived from an EMBL/GenBank/DDBJ whole genome shotgun (WGS) entry which is preliminary data.</text>
</comment>
<reference evidence="2" key="2">
    <citation type="submission" date="2020-09" db="EMBL/GenBank/DDBJ databases">
        <authorList>
            <person name="Sun Q."/>
            <person name="Ohkuma M."/>
        </authorList>
    </citation>
    <scope>NUCLEOTIDE SEQUENCE</scope>
    <source>
        <strain evidence="2">JCM 12862</strain>
    </source>
</reference>